<evidence type="ECO:0000313" key="2">
    <source>
        <dbReference type="EMBL" id="KHJ92601.1"/>
    </source>
</evidence>
<accession>A0A0B1T8Y7</accession>
<keyword evidence="3" id="KW-1185">Reference proteome</keyword>
<evidence type="ECO:0000313" key="3">
    <source>
        <dbReference type="Proteomes" id="UP000053660"/>
    </source>
</evidence>
<keyword evidence="1" id="KW-0732">Signal</keyword>
<evidence type="ECO:0000256" key="1">
    <source>
        <dbReference type="SAM" id="SignalP"/>
    </source>
</evidence>
<organism evidence="2 3">
    <name type="scientific">Oesophagostomum dentatum</name>
    <name type="common">Nodular worm</name>
    <dbReference type="NCBI Taxonomy" id="61180"/>
    <lineage>
        <taxon>Eukaryota</taxon>
        <taxon>Metazoa</taxon>
        <taxon>Ecdysozoa</taxon>
        <taxon>Nematoda</taxon>
        <taxon>Chromadorea</taxon>
        <taxon>Rhabditida</taxon>
        <taxon>Rhabditina</taxon>
        <taxon>Rhabditomorpha</taxon>
        <taxon>Strongyloidea</taxon>
        <taxon>Strongylidae</taxon>
        <taxon>Oesophagostomum</taxon>
    </lineage>
</organism>
<dbReference type="AlphaFoldDB" id="A0A0B1T8Y7"/>
<protein>
    <submittedName>
        <fullName evidence="2">Uncharacterized protein</fullName>
    </submittedName>
</protein>
<dbReference type="EMBL" id="KN551250">
    <property type="protein sequence ID" value="KHJ92601.1"/>
    <property type="molecule type" value="Genomic_DNA"/>
</dbReference>
<reference evidence="2 3" key="1">
    <citation type="submission" date="2014-03" db="EMBL/GenBank/DDBJ databases">
        <title>Draft genome of the hookworm Oesophagostomum dentatum.</title>
        <authorList>
            <person name="Mitreva M."/>
        </authorList>
    </citation>
    <scope>NUCLEOTIDE SEQUENCE [LARGE SCALE GENOMIC DNA]</scope>
    <source>
        <strain evidence="2 3">OD-Hann</strain>
    </source>
</reference>
<feature type="chain" id="PRO_5002061525" evidence="1">
    <location>
        <begin position="18"/>
        <end position="162"/>
    </location>
</feature>
<gene>
    <name evidence="2" type="ORF">OESDEN_07503</name>
</gene>
<dbReference type="Proteomes" id="UP000053660">
    <property type="component" value="Unassembled WGS sequence"/>
</dbReference>
<feature type="signal peptide" evidence="1">
    <location>
        <begin position="1"/>
        <end position="17"/>
    </location>
</feature>
<sequence>MKAVIVLLFLIWCFADGYVYKYGRNYKPVPRTSTYRENSRKAETHAEPRLKNITISPKTRNQIARAILETVLALQENEEKIKRFSAREMVSYVIAKLNKIRSDTTKARETCSVEKMNMAMKQEKNGCTGALGYYRNICRDYQRCIERKKKEVWDRNTKCWQL</sequence>
<name>A0A0B1T8Y7_OESDE</name>
<proteinExistence type="predicted"/>